<feature type="signal peptide" evidence="5">
    <location>
        <begin position="1"/>
        <end position="21"/>
    </location>
</feature>
<dbReference type="Ensembl" id="ENSPMGT00000012700.1">
    <property type="protein sequence ID" value="ENSPMGP00000011905.1"/>
    <property type="gene ID" value="ENSPMGG00000009855.1"/>
</dbReference>
<feature type="domain" description="RING-type" evidence="6">
    <location>
        <begin position="6"/>
        <end position="42"/>
    </location>
</feature>
<dbReference type="Proteomes" id="UP000261520">
    <property type="component" value="Unplaced"/>
</dbReference>
<dbReference type="PANTHER" id="PTHR23327:SF42">
    <property type="entry name" value="LON PEPTIDASE N-TERMINAL DOMAIN AND RING FINGER PROTEIN C14F5.10C"/>
    <property type="match status" value="1"/>
</dbReference>
<dbReference type="Gene3D" id="3.30.40.10">
    <property type="entry name" value="Zinc/RING finger domain, C3HC4 (zinc finger)"/>
    <property type="match status" value="1"/>
</dbReference>
<evidence type="ECO:0000259" key="6">
    <source>
        <dbReference type="PROSITE" id="PS50089"/>
    </source>
</evidence>
<evidence type="ECO:0000256" key="4">
    <source>
        <dbReference type="PROSITE-ProRule" id="PRU00175"/>
    </source>
</evidence>
<dbReference type="GO" id="GO:0061630">
    <property type="term" value="F:ubiquitin protein ligase activity"/>
    <property type="evidence" value="ECO:0007669"/>
    <property type="project" value="TreeGrafter"/>
</dbReference>
<keyword evidence="5" id="KW-0732">Signal</keyword>
<dbReference type="AlphaFoldDB" id="A0A3B4A5A5"/>
<dbReference type="PANTHER" id="PTHR23327">
    <property type="entry name" value="RING FINGER PROTEIN 127"/>
    <property type="match status" value="1"/>
</dbReference>
<reference evidence="7" key="2">
    <citation type="submission" date="2025-09" db="UniProtKB">
        <authorList>
            <consortium name="Ensembl"/>
        </authorList>
    </citation>
    <scope>IDENTIFICATION</scope>
</reference>
<dbReference type="InterPro" id="IPR017907">
    <property type="entry name" value="Znf_RING_CS"/>
</dbReference>
<dbReference type="InterPro" id="IPR027370">
    <property type="entry name" value="Znf-RING_euk"/>
</dbReference>
<dbReference type="CDD" id="cd16513">
    <property type="entry name" value="RING-HC_LONFs_rpt1"/>
    <property type="match status" value="1"/>
</dbReference>
<dbReference type="GO" id="GO:0008270">
    <property type="term" value="F:zinc ion binding"/>
    <property type="evidence" value="ECO:0007669"/>
    <property type="project" value="UniProtKB-KW"/>
</dbReference>
<evidence type="ECO:0000313" key="8">
    <source>
        <dbReference type="Proteomes" id="UP000261520"/>
    </source>
</evidence>
<evidence type="ECO:0000256" key="3">
    <source>
        <dbReference type="ARBA" id="ARBA00022833"/>
    </source>
</evidence>
<keyword evidence="8" id="KW-1185">Reference proteome</keyword>
<proteinExistence type="predicted"/>
<dbReference type="PROSITE" id="PS00518">
    <property type="entry name" value="ZF_RING_1"/>
    <property type="match status" value="1"/>
</dbReference>
<sequence>MELLECPLCLFLMVEPVTVSCGHTFCRRCVWTFLPSKCPQCKDKLKPRDTRAMKNNKLKAGQFVEALRITNEGLDQGKSHRAVRKTHTLRTYVLFWCLIFKSG</sequence>
<dbReference type="STRING" id="409849.ENSPMGP00000011905"/>
<protein>
    <recommendedName>
        <fullName evidence="6">RING-type domain-containing protein</fullName>
    </recommendedName>
</protein>
<dbReference type="InterPro" id="IPR013083">
    <property type="entry name" value="Znf_RING/FYVE/PHD"/>
</dbReference>
<name>A0A3B4A5A5_9GOBI</name>
<reference evidence="7" key="1">
    <citation type="submission" date="2025-08" db="UniProtKB">
        <authorList>
            <consortium name="Ensembl"/>
        </authorList>
    </citation>
    <scope>IDENTIFICATION</scope>
</reference>
<evidence type="ECO:0000256" key="2">
    <source>
        <dbReference type="ARBA" id="ARBA00022771"/>
    </source>
</evidence>
<evidence type="ECO:0000256" key="1">
    <source>
        <dbReference type="ARBA" id="ARBA00022723"/>
    </source>
</evidence>
<evidence type="ECO:0000313" key="7">
    <source>
        <dbReference type="Ensembl" id="ENSPMGP00000011905.1"/>
    </source>
</evidence>
<feature type="chain" id="PRO_5017260124" description="RING-type domain-containing protein" evidence="5">
    <location>
        <begin position="22"/>
        <end position="103"/>
    </location>
</feature>
<dbReference type="PROSITE" id="PS50089">
    <property type="entry name" value="ZF_RING_2"/>
    <property type="match status" value="1"/>
</dbReference>
<dbReference type="InterPro" id="IPR001841">
    <property type="entry name" value="Znf_RING"/>
</dbReference>
<evidence type="ECO:0000256" key="5">
    <source>
        <dbReference type="SAM" id="SignalP"/>
    </source>
</evidence>
<keyword evidence="3" id="KW-0862">Zinc</keyword>
<keyword evidence="2 4" id="KW-0863">Zinc-finger</keyword>
<dbReference type="SUPFAM" id="SSF57850">
    <property type="entry name" value="RING/U-box"/>
    <property type="match status" value="1"/>
</dbReference>
<accession>A0A3B4A5A5</accession>
<dbReference type="Pfam" id="PF13445">
    <property type="entry name" value="zf-RING_UBOX"/>
    <property type="match status" value="1"/>
</dbReference>
<dbReference type="SMART" id="SM00184">
    <property type="entry name" value="RING"/>
    <property type="match status" value="1"/>
</dbReference>
<keyword evidence="1" id="KW-0479">Metal-binding</keyword>
<organism evidence="7 8">
    <name type="scientific">Periophthalmus magnuspinnatus</name>
    <dbReference type="NCBI Taxonomy" id="409849"/>
    <lineage>
        <taxon>Eukaryota</taxon>
        <taxon>Metazoa</taxon>
        <taxon>Chordata</taxon>
        <taxon>Craniata</taxon>
        <taxon>Vertebrata</taxon>
        <taxon>Euteleostomi</taxon>
        <taxon>Actinopterygii</taxon>
        <taxon>Neopterygii</taxon>
        <taxon>Teleostei</taxon>
        <taxon>Neoteleostei</taxon>
        <taxon>Acanthomorphata</taxon>
        <taxon>Gobiaria</taxon>
        <taxon>Gobiiformes</taxon>
        <taxon>Gobioidei</taxon>
        <taxon>Gobiidae</taxon>
        <taxon>Oxudercinae</taxon>
        <taxon>Periophthalmus</taxon>
    </lineage>
</organism>